<proteinExistence type="predicted"/>
<organism evidence="2 3">
    <name type="scientific">Euroglyphus maynei</name>
    <name type="common">Mayne's house dust mite</name>
    <dbReference type="NCBI Taxonomy" id="6958"/>
    <lineage>
        <taxon>Eukaryota</taxon>
        <taxon>Metazoa</taxon>
        <taxon>Ecdysozoa</taxon>
        <taxon>Arthropoda</taxon>
        <taxon>Chelicerata</taxon>
        <taxon>Arachnida</taxon>
        <taxon>Acari</taxon>
        <taxon>Acariformes</taxon>
        <taxon>Sarcoptiformes</taxon>
        <taxon>Astigmata</taxon>
        <taxon>Psoroptidia</taxon>
        <taxon>Analgoidea</taxon>
        <taxon>Pyroglyphidae</taxon>
        <taxon>Pyroglyphinae</taxon>
        <taxon>Euroglyphus</taxon>
    </lineage>
</organism>
<dbReference type="Proteomes" id="UP000194236">
    <property type="component" value="Unassembled WGS sequence"/>
</dbReference>
<feature type="compositionally biased region" description="Basic and acidic residues" evidence="1">
    <location>
        <begin position="12"/>
        <end position="24"/>
    </location>
</feature>
<feature type="compositionally biased region" description="Low complexity" evidence="1">
    <location>
        <begin position="94"/>
        <end position="110"/>
    </location>
</feature>
<sequence length="278" mass="31112">MIRNGGQSNSIDESKKSINNDSHTKFNTSSMKKRKKTGNKNSHHHQTNNKNDAKLSNSNNPKSMNNKPSDGQSAISANDFIDFIRNNWKLNQATNSQNINNNSNDHQNVSGIGPSTSDNQSDRNNIFKDFNINQLIAKSPSLPSDIGHHHSIDIGNGDDGSRPNFSSNIISKLKNSKSPLSSSATKNDSKKKFQIFKKKAKIEDFKMSHLTFIDTEVPNYGNQLLIKDPDKDVDDDSSHHFSSSMTMRNHHLKSKPLSSSNDHDLERANRWNNVLSSI</sequence>
<evidence type="ECO:0000256" key="1">
    <source>
        <dbReference type="SAM" id="MobiDB-lite"/>
    </source>
</evidence>
<feature type="compositionally biased region" description="Low complexity" evidence="1">
    <location>
        <begin position="56"/>
        <end position="69"/>
    </location>
</feature>
<feature type="region of interest" description="Disordered" evidence="1">
    <location>
        <begin position="141"/>
        <end position="190"/>
    </location>
</feature>
<evidence type="ECO:0000313" key="2">
    <source>
        <dbReference type="EMBL" id="OTF74976.1"/>
    </source>
</evidence>
<feature type="region of interest" description="Disordered" evidence="1">
    <location>
        <begin position="94"/>
        <end position="124"/>
    </location>
</feature>
<feature type="region of interest" description="Disordered" evidence="1">
    <location>
        <begin position="228"/>
        <end position="264"/>
    </location>
</feature>
<feature type="compositionally biased region" description="Low complexity" evidence="1">
    <location>
        <begin position="166"/>
        <end position="183"/>
    </location>
</feature>
<evidence type="ECO:0000313" key="3">
    <source>
        <dbReference type="Proteomes" id="UP000194236"/>
    </source>
</evidence>
<comment type="caution">
    <text evidence="2">The sequence shown here is derived from an EMBL/GenBank/DDBJ whole genome shotgun (WGS) entry which is preliminary data.</text>
</comment>
<gene>
    <name evidence="2" type="ORF">BLA29_003062</name>
</gene>
<dbReference type="EMBL" id="MUJZ01044316">
    <property type="protein sequence ID" value="OTF74976.1"/>
    <property type="molecule type" value="Genomic_DNA"/>
</dbReference>
<accession>A0A1Y3B5V2</accession>
<dbReference type="OrthoDB" id="6514948at2759"/>
<feature type="region of interest" description="Disordered" evidence="1">
    <location>
        <begin position="1"/>
        <end position="74"/>
    </location>
</feature>
<feature type="compositionally biased region" description="Basic residues" evidence="1">
    <location>
        <begin position="31"/>
        <end position="47"/>
    </location>
</feature>
<name>A0A1Y3B5V2_EURMA</name>
<reference evidence="2 3" key="1">
    <citation type="submission" date="2017-03" db="EMBL/GenBank/DDBJ databases">
        <title>Genome Survey of Euroglyphus maynei.</title>
        <authorList>
            <person name="Arlian L.G."/>
            <person name="Morgan M.S."/>
            <person name="Rider S.D."/>
        </authorList>
    </citation>
    <scope>NUCLEOTIDE SEQUENCE [LARGE SCALE GENOMIC DNA]</scope>
    <source>
        <strain evidence="2">Arlian Lab</strain>
        <tissue evidence="2">Whole body</tissue>
    </source>
</reference>
<keyword evidence="3" id="KW-1185">Reference proteome</keyword>
<feature type="compositionally biased region" description="Polar residues" evidence="1">
    <location>
        <begin position="113"/>
        <end position="124"/>
    </location>
</feature>
<feature type="compositionally biased region" description="Polar residues" evidence="1">
    <location>
        <begin position="1"/>
        <end position="11"/>
    </location>
</feature>
<protein>
    <submittedName>
        <fullName evidence="2">Uncharacterized protein</fullName>
    </submittedName>
</protein>
<dbReference type="AlphaFoldDB" id="A0A1Y3B5V2"/>